<protein>
    <submittedName>
        <fullName evidence="3">Beta-agarase</fullName>
    </submittedName>
</protein>
<dbReference type="Gene3D" id="2.60.120.1200">
    <property type="match status" value="1"/>
</dbReference>
<evidence type="ECO:0000313" key="4">
    <source>
        <dbReference type="Proteomes" id="UP000016160"/>
    </source>
</evidence>
<name>T2KPA7_FORAG</name>
<dbReference type="PATRIC" id="fig|1347342.6.peg.2099"/>
<dbReference type="STRING" id="1347342.BN863_20920"/>
<dbReference type="Pfam" id="PF18040">
    <property type="entry name" value="BPA_C"/>
    <property type="match status" value="1"/>
</dbReference>
<evidence type="ECO:0000259" key="2">
    <source>
        <dbReference type="Pfam" id="PF18206"/>
    </source>
</evidence>
<dbReference type="eggNOG" id="COG3401">
    <property type="taxonomic scope" value="Bacteria"/>
</dbReference>
<dbReference type="InterPro" id="IPR041224">
    <property type="entry name" value="BPA_C"/>
</dbReference>
<proteinExistence type="predicted"/>
<sequence>MPKYYEVMNEPFVHAKDFVKTYKETEDVIIEMSKFHKIVAEKVKAEIPNILVGGYSAAWPEYDKNNFAIWNTRMKVFMDLAGENMDFFATHIYDGRNVEGDFNFRSGSNSEAILDLIESYSFQKWGKVKPHLISEYGYTAKGLQGTPYSPELNGICLMSYNKILMSLLDKPDRLLKAVPFITGKAEWFYKSEENKEGQPYPWVLLRKTKDGTYEYTHLLKFWELWKDVSGNRMYSTSNNPDIQVHAFSTKEKAYVALNNLSDTKETIHLDYLNKSKSSITDLTIRRSFISENGTPQLEFLKNKMPLDKVALETGETIILEYCINAVNFTNIITETNHYSKTCLHPIVANQPITFTIENVKTSTQGNAIIKMGLGRAHHLSKKPTVKINGEIIEVPSNWAGYDQAGREQFFGVIPIPTNIRNINTQINKIELTFPDSGGFVSSVILNIENMN</sequence>
<evidence type="ECO:0000259" key="1">
    <source>
        <dbReference type="Pfam" id="PF18040"/>
    </source>
</evidence>
<dbReference type="Proteomes" id="UP000016160">
    <property type="component" value="Chromosome"/>
</dbReference>
<reference evidence="3 4" key="1">
    <citation type="journal article" date="2013" name="Appl. Environ. Microbiol.">
        <title>The genome of the alga-associated marine flavobacterium Formosa agariphila KMM 3901T reveals a broad potential for degradation of algal polysaccharides.</title>
        <authorList>
            <person name="Mann A.J."/>
            <person name="Hahnke R.L."/>
            <person name="Huang S."/>
            <person name="Werner J."/>
            <person name="Xing P."/>
            <person name="Barbeyron T."/>
            <person name="Huettel B."/>
            <person name="Stueber K."/>
            <person name="Reinhardt R."/>
            <person name="Harder J."/>
            <person name="Gloeckner F.O."/>
            <person name="Amann R.I."/>
            <person name="Teeling H."/>
        </authorList>
    </citation>
    <scope>NUCLEOTIDE SEQUENCE [LARGE SCALE GENOMIC DNA]</scope>
    <source>
        <strain evidence="4">DSM 15362 / KCTC 12365 / LMG 23005 / KMM 3901</strain>
    </source>
</reference>
<dbReference type="InterPro" id="IPR040527">
    <property type="entry name" value="Beta-sand_Porphyrn"/>
</dbReference>
<organism evidence="3 4">
    <name type="scientific">Formosa agariphila (strain DSM 15362 / KCTC 12365 / LMG 23005 / KMM 3901 / M-2Alg 35-1)</name>
    <dbReference type="NCBI Taxonomy" id="1347342"/>
    <lineage>
        <taxon>Bacteria</taxon>
        <taxon>Pseudomonadati</taxon>
        <taxon>Bacteroidota</taxon>
        <taxon>Flavobacteriia</taxon>
        <taxon>Flavobacteriales</taxon>
        <taxon>Flavobacteriaceae</taxon>
        <taxon>Formosa</taxon>
    </lineage>
</organism>
<feature type="domain" description="Porphyranase beta-sandwich" evidence="2">
    <location>
        <begin position="241"/>
        <end position="344"/>
    </location>
</feature>
<dbReference type="AlphaFoldDB" id="T2KPA7"/>
<evidence type="ECO:0000313" key="3">
    <source>
        <dbReference type="EMBL" id="CDF79804.1"/>
    </source>
</evidence>
<dbReference type="CDD" id="cd21510">
    <property type="entry name" value="agarase_cat"/>
    <property type="match status" value="1"/>
</dbReference>
<dbReference type="Pfam" id="PF18206">
    <property type="entry name" value="Porphyrn_cat_1"/>
    <property type="match status" value="1"/>
</dbReference>
<dbReference type="SUPFAM" id="SSF51445">
    <property type="entry name" value="(Trans)glycosidases"/>
    <property type="match status" value="1"/>
</dbReference>
<dbReference type="Gene3D" id="3.20.20.80">
    <property type="entry name" value="Glycosidases"/>
    <property type="match status" value="1"/>
</dbReference>
<keyword evidence="4" id="KW-1185">Reference proteome</keyword>
<dbReference type="EMBL" id="HG315671">
    <property type="protein sequence ID" value="CDF79804.1"/>
    <property type="molecule type" value="Genomic_DNA"/>
</dbReference>
<dbReference type="InterPro" id="IPR017853">
    <property type="entry name" value="GH"/>
</dbReference>
<accession>T2KPA7</accession>
<dbReference type="HOGENOM" id="CLU_019012_1_0_10"/>
<dbReference type="RefSeq" id="WP_051774694.1">
    <property type="nucleotide sequence ID" value="NZ_HG315671.1"/>
</dbReference>
<gene>
    <name evidence="3" type="ORF">BN863_20920</name>
</gene>
<feature type="domain" description="Beta-porphyranase A C-terminal" evidence="1">
    <location>
        <begin position="353"/>
        <end position="447"/>
    </location>
</feature>